<dbReference type="AlphaFoldDB" id="B9R7E0"/>
<dbReference type="KEGG" id="rcu:8278886"/>
<name>B9R7E0_RICCO</name>
<dbReference type="SUPFAM" id="SSF47473">
    <property type="entry name" value="EF-hand"/>
    <property type="match status" value="1"/>
</dbReference>
<dbReference type="InterPro" id="IPR011992">
    <property type="entry name" value="EF-hand-dom_pair"/>
</dbReference>
<evidence type="ECO:0000256" key="1">
    <source>
        <dbReference type="SAM" id="MobiDB-lite"/>
    </source>
</evidence>
<dbReference type="EMBL" id="EQ973772">
    <property type="protein sequence ID" value="EEF52420.1"/>
    <property type="molecule type" value="Genomic_DNA"/>
</dbReference>
<proteinExistence type="predicted"/>
<protein>
    <submittedName>
        <fullName evidence="2">Uncharacterized protein</fullName>
    </submittedName>
</protein>
<sequence length="178" mass="20260">MVFQSPARPWFRLSSIVRPAPPAPPAPPVRTTLHISLSRPQLPKENESWEKSPPNVERASPEDSSTNAKTKERDQQNTKKEEDIATAKPVELVNTVKKEQVKMVLTEEQIKAIFKKFEAKGEKLLRKKDLKKAFYHFGFFFPQYGPIDILDANKDGFVKLKDLDALVGYAVKHGYTVK</sequence>
<feature type="region of interest" description="Disordered" evidence="1">
    <location>
        <begin position="1"/>
        <end position="86"/>
    </location>
</feature>
<dbReference type="Proteomes" id="UP000008311">
    <property type="component" value="Unassembled WGS sequence"/>
</dbReference>
<reference evidence="3" key="1">
    <citation type="journal article" date="2010" name="Nat. Biotechnol.">
        <title>Draft genome sequence of the oilseed species Ricinus communis.</title>
        <authorList>
            <person name="Chan A.P."/>
            <person name="Crabtree J."/>
            <person name="Zhao Q."/>
            <person name="Lorenzi H."/>
            <person name="Orvis J."/>
            <person name="Puiu D."/>
            <person name="Melake-Berhan A."/>
            <person name="Jones K.M."/>
            <person name="Redman J."/>
            <person name="Chen G."/>
            <person name="Cahoon E.B."/>
            <person name="Gedil M."/>
            <person name="Stanke M."/>
            <person name="Haas B.J."/>
            <person name="Wortman J.R."/>
            <person name="Fraser-Liggett C.M."/>
            <person name="Ravel J."/>
            <person name="Rabinowicz P.D."/>
        </authorList>
    </citation>
    <scope>NUCLEOTIDE SEQUENCE [LARGE SCALE GENOMIC DNA]</scope>
    <source>
        <strain evidence="3">cv. Hale</strain>
    </source>
</reference>
<gene>
    <name evidence="2" type="ORF">RCOM_1590910</name>
</gene>
<organism evidence="2 3">
    <name type="scientific">Ricinus communis</name>
    <name type="common">Castor bean</name>
    <dbReference type="NCBI Taxonomy" id="3988"/>
    <lineage>
        <taxon>Eukaryota</taxon>
        <taxon>Viridiplantae</taxon>
        <taxon>Streptophyta</taxon>
        <taxon>Embryophyta</taxon>
        <taxon>Tracheophyta</taxon>
        <taxon>Spermatophyta</taxon>
        <taxon>Magnoliopsida</taxon>
        <taxon>eudicotyledons</taxon>
        <taxon>Gunneridae</taxon>
        <taxon>Pentapetalae</taxon>
        <taxon>rosids</taxon>
        <taxon>fabids</taxon>
        <taxon>Malpighiales</taxon>
        <taxon>Euphorbiaceae</taxon>
        <taxon>Acalyphoideae</taxon>
        <taxon>Acalypheae</taxon>
        <taxon>Ricinus</taxon>
    </lineage>
</organism>
<dbReference type="InParanoid" id="B9R7E0"/>
<keyword evidence="3" id="KW-1185">Reference proteome</keyword>
<accession>B9R7E0</accession>
<evidence type="ECO:0000313" key="2">
    <source>
        <dbReference type="EMBL" id="EEF52420.1"/>
    </source>
</evidence>
<feature type="compositionally biased region" description="Pro residues" evidence="1">
    <location>
        <begin position="19"/>
        <end position="28"/>
    </location>
</feature>
<feature type="compositionally biased region" description="Basic and acidic residues" evidence="1">
    <location>
        <begin position="69"/>
        <end position="85"/>
    </location>
</feature>
<dbReference type="OrthoDB" id="26525at2759"/>
<evidence type="ECO:0000313" key="3">
    <source>
        <dbReference type="Proteomes" id="UP000008311"/>
    </source>
</evidence>